<name>A0A0N0XTR0_9ACTN</name>
<evidence type="ECO:0000259" key="1">
    <source>
        <dbReference type="PROSITE" id="PS50011"/>
    </source>
</evidence>
<dbReference type="InterPro" id="IPR011009">
    <property type="entry name" value="Kinase-like_dom_sf"/>
</dbReference>
<keyword evidence="3" id="KW-1185">Reference proteome</keyword>
<evidence type="ECO:0000313" key="2">
    <source>
        <dbReference type="EMBL" id="KPC60134.1"/>
    </source>
</evidence>
<comment type="caution">
    <text evidence="2">The sequence shown here is derived from an EMBL/GenBank/DDBJ whole genome shotgun (WGS) entry which is preliminary data.</text>
</comment>
<accession>A0A0N0XTR0</accession>
<proteinExistence type="predicted"/>
<dbReference type="GO" id="GO:0004672">
    <property type="term" value="F:protein kinase activity"/>
    <property type="evidence" value="ECO:0007669"/>
    <property type="project" value="InterPro"/>
</dbReference>
<gene>
    <name evidence="2" type="ORF">ADL29_31295</name>
</gene>
<sequence length="352" mass="39020">MTGVPAAGAAGSRAEARAALAAARTPADLFPADDATAVRVHRALARLLHPDTVPVAQRPGAEAEFARLEDLWRRRTAATRPTLTTRHRTYTLGPAVAGGDLAVLREASYTQDGTRHRALLKIPRAAADNDLMEREAQALNRLARRGEARHRAYAPRLLESFRHRDPHTGTERRVNSLAPLDGWHTLADVRSAHPDGLDPRDAAWMWRRLLAALGWAHRTGLVHGAVLPDHVLIHPGKHGLVLVDWCYSTPPGARVPALVERHRDSYPPEITGRRPATEATDIHLASRTMAALMGPRTPEPMRAFLRGCTLPSEARRPHDAWRLLAELDELLDRLYGPRTFRPFTMPEPARRP</sequence>
<dbReference type="GO" id="GO:0005524">
    <property type="term" value="F:ATP binding"/>
    <property type="evidence" value="ECO:0007669"/>
    <property type="project" value="InterPro"/>
</dbReference>
<dbReference type="SUPFAM" id="SSF56112">
    <property type="entry name" value="Protein kinase-like (PK-like)"/>
    <property type="match status" value="1"/>
</dbReference>
<feature type="domain" description="Protein kinase" evidence="1">
    <location>
        <begin position="90"/>
        <end position="352"/>
    </location>
</feature>
<reference evidence="3" key="1">
    <citation type="submission" date="2015-07" db="EMBL/GenBank/DDBJ databases">
        <authorList>
            <person name="Ju K.-S."/>
            <person name="Doroghazi J.R."/>
            <person name="Metcalf W.W."/>
        </authorList>
    </citation>
    <scope>NUCLEOTIDE SEQUENCE [LARGE SCALE GENOMIC DNA]</scope>
    <source>
        <strain evidence="3">NRRL ISP-5002</strain>
    </source>
</reference>
<dbReference type="InterPro" id="IPR000719">
    <property type="entry name" value="Prot_kinase_dom"/>
</dbReference>
<dbReference type="Gene3D" id="1.10.510.10">
    <property type="entry name" value="Transferase(Phosphotransferase) domain 1"/>
    <property type="match status" value="1"/>
</dbReference>
<dbReference type="RefSeq" id="WP_053926917.1">
    <property type="nucleotide sequence ID" value="NZ_LGKG01000165.1"/>
</dbReference>
<evidence type="ECO:0000313" key="3">
    <source>
        <dbReference type="Proteomes" id="UP000037982"/>
    </source>
</evidence>
<protein>
    <submittedName>
        <fullName evidence="2">Molecular chaperone DnaJ</fullName>
    </submittedName>
</protein>
<dbReference type="PATRIC" id="fig|66876.3.peg.6901"/>
<dbReference type="EMBL" id="LGKG01000165">
    <property type="protein sequence ID" value="KPC60134.1"/>
    <property type="molecule type" value="Genomic_DNA"/>
</dbReference>
<dbReference type="Proteomes" id="UP000037982">
    <property type="component" value="Unassembled WGS sequence"/>
</dbReference>
<organism evidence="2 3">
    <name type="scientific">Streptomyces chattanoogensis</name>
    <dbReference type="NCBI Taxonomy" id="66876"/>
    <lineage>
        <taxon>Bacteria</taxon>
        <taxon>Bacillati</taxon>
        <taxon>Actinomycetota</taxon>
        <taxon>Actinomycetes</taxon>
        <taxon>Kitasatosporales</taxon>
        <taxon>Streptomycetaceae</taxon>
        <taxon>Streptomyces</taxon>
    </lineage>
</organism>
<dbReference type="PROSITE" id="PS50011">
    <property type="entry name" value="PROTEIN_KINASE_DOM"/>
    <property type="match status" value="1"/>
</dbReference>
<dbReference type="AlphaFoldDB" id="A0A0N0XTR0"/>